<dbReference type="EMBL" id="JACKWZ010000055">
    <property type="protein sequence ID" value="KAF9418427.1"/>
    <property type="molecule type" value="Genomic_DNA"/>
</dbReference>
<feature type="transmembrane region" description="Helical" evidence="1">
    <location>
        <begin position="107"/>
        <end position="130"/>
    </location>
</feature>
<feature type="transmembrane region" description="Helical" evidence="1">
    <location>
        <begin position="137"/>
        <end position="159"/>
    </location>
</feature>
<evidence type="ECO:0000313" key="2">
    <source>
        <dbReference type="EMBL" id="KAF9418427.1"/>
    </source>
</evidence>
<keyword evidence="1" id="KW-0472">Membrane</keyword>
<comment type="caution">
    <text evidence="2">The sequence shown here is derived from an EMBL/GenBank/DDBJ whole genome shotgun (WGS) entry which is preliminary data.</text>
</comment>
<feature type="transmembrane region" description="Helical" evidence="1">
    <location>
        <begin position="75"/>
        <end position="95"/>
    </location>
</feature>
<gene>
    <name evidence="2" type="ORF">HW555_004715</name>
</gene>
<protein>
    <submittedName>
        <fullName evidence="2">Uncharacterized protein</fullName>
    </submittedName>
</protein>
<dbReference type="AlphaFoldDB" id="A0A835GJP5"/>
<keyword evidence="3" id="KW-1185">Reference proteome</keyword>
<dbReference type="Proteomes" id="UP000648187">
    <property type="component" value="Unassembled WGS sequence"/>
</dbReference>
<accession>A0A835GJP5</accession>
<proteinExistence type="predicted"/>
<keyword evidence="1" id="KW-1133">Transmembrane helix</keyword>
<keyword evidence="1" id="KW-0812">Transmembrane</keyword>
<feature type="transmembrane region" description="Helical" evidence="1">
    <location>
        <begin position="15"/>
        <end position="37"/>
    </location>
</feature>
<evidence type="ECO:0000313" key="3">
    <source>
        <dbReference type="Proteomes" id="UP000648187"/>
    </source>
</evidence>
<reference evidence="2" key="1">
    <citation type="submission" date="2020-08" db="EMBL/GenBank/DDBJ databases">
        <title>Spodoptera exigua strain:BAW_Kor-Di-RS1 Genome sequencing and assembly.</title>
        <authorList>
            <person name="Kim J."/>
            <person name="Nam H.Y."/>
            <person name="Kwon M."/>
            <person name="Choi J.H."/>
            <person name="Cho S.R."/>
            <person name="Kim G.-H."/>
        </authorList>
    </citation>
    <scope>NUCLEOTIDE SEQUENCE</scope>
    <source>
        <strain evidence="2">BAW_Kor-Di-RS1</strain>
        <tissue evidence="2">Whole-body</tissue>
    </source>
</reference>
<sequence>MALVYSCCFWFSLRLGGILIGIFSLFQGLVLLVFCCLGHSRPELVKDAITNWIHNYNLIYAQSYLEDVQADPDKYISLGISFTSIYMIVCVVYIYGAYTFNNMLMVFYILMELLRLIIISVLIATVLLLIKQNTMDIGMLIGASVAGGFLLLGMFYLWICAANLPIVINEMERDEQAAVINKLQQLLEANNPRAIPRGLDSIPFAVPSEDIVNRNIFIVPRQRDVKINTTIASGPRVTKSYVNNVK</sequence>
<name>A0A835GJP5_SPOEX</name>
<organism evidence="2 3">
    <name type="scientific">Spodoptera exigua</name>
    <name type="common">Beet armyworm</name>
    <name type="synonym">Noctua fulgens</name>
    <dbReference type="NCBI Taxonomy" id="7107"/>
    <lineage>
        <taxon>Eukaryota</taxon>
        <taxon>Metazoa</taxon>
        <taxon>Ecdysozoa</taxon>
        <taxon>Arthropoda</taxon>
        <taxon>Hexapoda</taxon>
        <taxon>Insecta</taxon>
        <taxon>Pterygota</taxon>
        <taxon>Neoptera</taxon>
        <taxon>Endopterygota</taxon>
        <taxon>Lepidoptera</taxon>
        <taxon>Glossata</taxon>
        <taxon>Ditrysia</taxon>
        <taxon>Noctuoidea</taxon>
        <taxon>Noctuidae</taxon>
        <taxon>Amphipyrinae</taxon>
        <taxon>Spodoptera</taxon>
    </lineage>
</organism>
<evidence type="ECO:0000256" key="1">
    <source>
        <dbReference type="SAM" id="Phobius"/>
    </source>
</evidence>